<evidence type="ECO:0000313" key="3">
    <source>
        <dbReference type="Proteomes" id="UP000268093"/>
    </source>
</evidence>
<evidence type="ECO:0000256" key="1">
    <source>
        <dbReference type="SAM" id="MobiDB-lite"/>
    </source>
</evidence>
<name>A0A432ZYZ1_9FUNG</name>
<proteinExistence type="predicted"/>
<protein>
    <submittedName>
        <fullName evidence="2">Uncharacterized protein</fullName>
    </submittedName>
</protein>
<dbReference type="EMBL" id="RBNI01026840">
    <property type="protein sequence ID" value="RUO95694.1"/>
    <property type="molecule type" value="Genomic_DNA"/>
</dbReference>
<feature type="non-terminal residue" evidence="2">
    <location>
        <position position="544"/>
    </location>
</feature>
<gene>
    <name evidence="2" type="ORF">BC936DRAFT_143427</name>
</gene>
<dbReference type="Proteomes" id="UP000268093">
    <property type="component" value="Unassembled WGS sequence"/>
</dbReference>
<comment type="caution">
    <text evidence="2">The sequence shown here is derived from an EMBL/GenBank/DDBJ whole genome shotgun (WGS) entry which is preliminary data.</text>
</comment>
<keyword evidence="3" id="KW-1185">Reference proteome</keyword>
<dbReference type="AlphaFoldDB" id="A0A432ZYZ1"/>
<sequence length="544" mass="56144">DLGVDYWQYSDPLSHITNTVLTQAAAPDPFGSPGFFQGALDSPGTVGSTSTTKDSPSRMPATPDSWFGAKRKSSAGIVHAGSSAIGGIAGMSPASMITNGVGTIGMIGLGVGIGIGIGMGSLGVSAVTSVSPAPLVGNILQPQSPEKLAAVTGAVAQMMRGGNTNGVPAMNEIVGQVQDVAVSEMQMVIDKGVVARFHRYTHSNVTTTTPNTPTTMQLVPQVVTNGTADVVQQPAVSIANAANGAPVYPSPPDNLPDSVGISFDVDSLYNMSGTSAWNGDNYGDLDTLEITDDDWDFFDRVGPSGSIATLLSPNTLASPHDPAAVLREWSTFFGIPISKLKTTTVNSNIGRGSRANTPVPLLVPIKTATETLLYPSALIFISTPIKRSCNGVAGTTGLSANNSGLVEELGDKIDRWAWEDRIVEITSKKSQMGVGGGAPSNGNDAPATAGTKRTSDGADLMDAEFQPAKRVKIEPGQEGGEIAHVVGGGPGINPVHENIHPAPDLGVDYWQYSDPLSHITNTVLTQAAAPDPFGSPGFFQGALD</sequence>
<evidence type="ECO:0000313" key="2">
    <source>
        <dbReference type="EMBL" id="RUO95694.1"/>
    </source>
</evidence>
<organism evidence="2 3">
    <name type="scientific">Jimgerdemannia flammicorona</name>
    <dbReference type="NCBI Taxonomy" id="994334"/>
    <lineage>
        <taxon>Eukaryota</taxon>
        <taxon>Fungi</taxon>
        <taxon>Fungi incertae sedis</taxon>
        <taxon>Mucoromycota</taxon>
        <taxon>Mucoromycotina</taxon>
        <taxon>Endogonomycetes</taxon>
        <taxon>Endogonales</taxon>
        <taxon>Endogonaceae</taxon>
        <taxon>Jimgerdemannia</taxon>
    </lineage>
</organism>
<feature type="region of interest" description="Disordered" evidence="1">
    <location>
        <begin position="41"/>
        <end position="63"/>
    </location>
</feature>
<feature type="non-terminal residue" evidence="2">
    <location>
        <position position="1"/>
    </location>
</feature>
<accession>A0A432ZYZ1</accession>
<feature type="region of interest" description="Disordered" evidence="1">
    <location>
        <begin position="429"/>
        <end position="455"/>
    </location>
</feature>
<feature type="compositionally biased region" description="Polar residues" evidence="1">
    <location>
        <begin position="45"/>
        <end position="54"/>
    </location>
</feature>
<reference evidence="2 3" key="1">
    <citation type="journal article" date="2018" name="New Phytol.">
        <title>Phylogenomics of Endogonaceae and evolution of mycorrhizas within Mucoromycota.</title>
        <authorList>
            <person name="Chang Y."/>
            <person name="Desiro A."/>
            <person name="Na H."/>
            <person name="Sandor L."/>
            <person name="Lipzen A."/>
            <person name="Clum A."/>
            <person name="Barry K."/>
            <person name="Grigoriev I.V."/>
            <person name="Martin F.M."/>
            <person name="Stajich J.E."/>
            <person name="Smith M.E."/>
            <person name="Bonito G."/>
            <person name="Spatafora J.W."/>
        </authorList>
    </citation>
    <scope>NUCLEOTIDE SEQUENCE [LARGE SCALE GENOMIC DNA]</scope>
    <source>
        <strain evidence="2 3">GMNB39</strain>
    </source>
</reference>